<keyword evidence="3" id="KW-0804">Transcription</keyword>
<dbReference type="Pfam" id="PF09339">
    <property type="entry name" value="HTH_IclR"/>
    <property type="match status" value="1"/>
</dbReference>
<keyword evidence="7" id="KW-1185">Reference proteome</keyword>
<reference evidence="6 7" key="1">
    <citation type="journal article" date="2019" name="Int. J. Syst. Evol. Microbiol.">
        <title>The Global Catalogue of Microorganisms (GCM) 10K type strain sequencing project: providing services to taxonomists for standard genome sequencing and annotation.</title>
        <authorList>
            <consortium name="The Broad Institute Genomics Platform"/>
            <consortium name="The Broad Institute Genome Sequencing Center for Infectious Disease"/>
            <person name="Wu L."/>
            <person name="Ma J."/>
        </authorList>
    </citation>
    <scope>NUCLEOTIDE SEQUENCE [LARGE SCALE GENOMIC DNA]</scope>
    <source>
        <strain evidence="6 7">JCM 15900</strain>
    </source>
</reference>
<dbReference type="InterPro" id="IPR005471">
    <property type="entry name" value="Tscrpt_reg_IclR_N"/>
</dbReference>
<dbReference type="PANTHER" id="PTHR30136:SF39">
    <property type="entry name" value="TRANSCRIPTIONAL REGULATORY PROTEIN"/>
    <property type="match status" value="1"/>
</dbReference>
<evidence type="ECO:0000256" key="2">
    <source>
        <dbReference type="ARBA" id="ARBA00023125"/>
    </source>
</evidence>
<dbReference type="InterPro" id="IPR014757">
    <property type="entry name" value="Tscrpt_reg_IclR_C"/>
</dbReference>
<evidence type="ECO:0000256" key="1">
    <source>
        <dbReference type="ARBA" id="ARBA00023015"/>
    </source>
</evidence>
<organism evidence="6 7">
    <name type="scientific">Brevibacterium salitolerans</name>
    <dbReference type="NCBI Taxonomy" id="1403566"/>
    <lineage>
        <taxon>Bacteria</taxon>
        <taxon>Bacillati</taxon>
        <taxon>Actinomycetota</taxon>
        <taxon>Actinomycetes</taxon>
        <taxon>Micrococcales</taxon>
        <taxon>Brevibacteriaceae</taxon>
        <taxon>Brevibacterium</taxon>
    </lineage>
</organism>
<feature type="domain" description="IclR-ED" evidence="5">
    <location>
        <begin position="67"/>
        <end position="244"/>
    </location>
</feature>
<dbReference type="InterPro" id="IPR050707">
    <property type="entry name" value="HTH_MetabolicPath_Reg"/>
</dbReference>
<dbReference type="RefSeq" id="WP_291794816.1">
    <property type="nucleotide sequence ID" value="NZ_BAAAPZ010000006.1"/>
</dbReference>
<dbReference type="Pfam" id="PF01614">
    <property type="entry name" value="IclR_C"/>
    <property type="match status" value="1"/>
</dbReference>
<proteinExistence type="predicted"/>
<dbReference type="Proteomes" id="UP001500984">
    <property type="component" value="Unassembled WGS sequence"/>
</dbReference>
<dbReference type="InterPro" id="IPR036390">
    <property type="entry name" value="WH_DNA-bd_sf"/>
</dbReference>
<dbReference type="Gene3D" id="1.10.10.10">
    <property type="entry name" value="Winged helix-like DNA-binding domain superfamily/Winged helix DNA-binding domain"/>
    <property type="match status" value="1"/>
</dbReference>
<comment type="caution">
    <text evidence="6">The sequence shown here is derived from an EMBL/GenBank/DDBJ whole genome shotgun (WGS) entry which is preliminary data.</text>
</comment>
<feature type="domain" description="HTH iclR-type" evidence="4">
    <location>
        <begin position="5"/>
        <end position="66"/>
    </location>
</feature>
<dbReference type="SUPFAM" id="SSF55781">
    <property type="entry name" value="GAF domain-like"/>
    <property type="match status" value="1"/>
</dbReference>
<dbReference type="CDD" id="cd00090">
    <property type="entry name" value="HTH_ARSR"/>
    <property type="match status" value="1"/>
</dbReference>
<evidence type="ECO:0000313" key="7">
    <source>
        <dbReference type="Proteomes" id="UP001500984"/>
    </source>
</evidence>
<dbReference type="SUPFAM" id="SSF46785">
    <property type="entry name" value="Winged helix' DNA-binding domain"/>
    <property type="match status" value="1"/>
</dbReference>
<evidence type="ECO:0000259" key="5">
    <source>
        <dbReference type="PROSITE" id="PS51078"/>
    </source>
</evidence>
<accession>A0ABN2WRG9</accession>
<name>A0ABN2WRG9_9MICO</name>
<dbReference type="PANTHER" id="PTHR30136">
    <property type="entry name" value="HELIX-TURN-HELIX TRANSCRIPTIONAL REGULATOR, ICLR FAMILY"/>
    <property type="match status" value="1"/>
</dbReference>
<dbReference type="PROSITE" id="PS51078">
    <property type="entry name" value="ICLR_ED"/>
    <property type="match status" value="1"/>
</dbReference>
<dbReference type="PROSITE" id="PS51077">
    <property type="entry name" value="HTH_ICLR"/>
    <property type="match status" value="1"/>
</dbReference>
<evidence type="ECO:0000313" key="6">
    <source>
        <dbReference type="EMBL" id="GAA2097408.1"/>
    </source>
</evidence>
<evidence type="ECO:0000259" key="4">
    <source>
        <dbReference type="PROSITE" id="PS51077"/>
    </source>
</evidence>
<gene>
    <name evidence="6" type="ORF">GCM10009823_18100</name>
</gene>
<dbReference type="SMART" id="SM00346">
    <property type="entry name" value="HTH_ICLR"/>
    <property type="match status" value="1"/>
</dbReference>
<keyword evidence="2" id="KW-0238">DNA-binding</keyword>
<dbReference type="InterPro" id="IPR011991">
    <property type="entry name" value="ArsR-like_HTH"/>
</dbReference>
<dbReference type="EMBL" id="BAAAPZ010000006">
    <property type="protein sequence ID" value="GAA2097408.1"/>
    <property type="molecule type" value="Genomic_DNA"/>
</dbReference>
<dbReference type="InterPro" id="IPR036388">
    <property type="entry name" value="WH-like_DNA-bd_sf"/>
</dbReference>
<sequence length="249" mass="26269">MSSGTQSIDRAAEVLAFVVRAEDPVSYTAVVEQTGLARSTASRLLQALERGGLLERNREGLFRGGPLFAEYASRFDRVQTLAAAAQPLLEQVGEATSETVTLGVPSGDTVVHIAQVDSAYVLGATSWVNAEVPAHTSALGKVMYAFGALPLPEGELESCTPHTLTTLPALEADLEQVRTRGYAVTCGEFEEGLDGIAAPVRRPDGSVHAALGISGPSLRLEGEHARMGTLLMKAARSLERGLAQRRGTS</sequence>
<keyword evidence="1" id="KW-0805">Transcription regulation</keyword>
<evidence type="ECO:0000256" key="3">
    <source>
        <dbReference type="ARBA" id="ARBA00023163"/>
    </source>
</evidence>
<protein>
    <submittedName>
        <fullName evidence="6">IclR family transcriptional regulator</fullName>
    </submittedName>
</protein>
<dbReference type="InterPro" id="IPR029016">
    <property type="entry name" value="GAF-like_dom_sf"/>
</dbReference>
<dbReference type="Gene3D" id="3.30.450.40">
    <property type="match status" value="1"/>
</dbReference>